<dbReference type="AlphaFoldDB" id="A0A2Z6R2V2"/>
<comment type="caution">
    <text evidence="4">The sequence shown here is derived from an EMBL/GenBank/DDBJ whole genome shotgun (WGS) entry which is preliminary data.</text>
</comment>
<dbReference type="Proteomes" id="UP000247702">
    <property type="component" value="Unassembled WGS sequence"/>
</dbReference>
<reference evidence="5" key="2">
    <citation type="submission" date="2019-10" db="EMBL/GenBank/DDBJ databases">
        <title>Conservation and host-specific expression of non-tandemly repeated heterogenous ribosome RNA gene in arbuscular mycorrhizal fungi.</title>
        <authorList>
            <person name="Maeda T."/>
            <person name="Kobayashi Y."/>
            <person name="Nakagawa T."/>
            <person name="Ezawa T."/>
            <person name="Yamaguchi K."/>
            <person name="Bino T."/>
            <person name="Nishimoto Y."/>
            <person name="Shigenobu S."/>
            <person name="Kawaguchi M."/>
        </authorList>
    </citation>
    <scope>NUCLEOTIDE SEQUENCE</scope>
    <source>
        <strain evidence="5">HR1</strain>
    </source>
</reference>
<accession>A0A2Z6R2V2</accession>
<evidence type="ECO:0000256" key="1">
    <source>
        <dbReference type="SAM" id="SignalP"/>
    </source>
</evidence>
<name>A0A2Z6R2V2_9GLOM</name>
<evidence type="ECO:0000313" key="6">
    <source>
        <dbReference type="Proteomes" id="UP000247702"/>
    </source>
</evidence>
<feature type="domain" description="DUF7223" evidence="3">
    <location>
        <begin position="218"/>
        <end position="382"/>
    </location>
</feature>
<dbReference type="InterPro" id="IPR054293">
    <property type="entry name" value="DUF7029"/>
</dbReference>
<dbReference type="OrthoDB" id="160645at2759"/>
<feature type="domain" description="DUF7029" evidence="2">
    <location>
        <begin position="72"/>
        <end position="160"/>
    </location>
</feature>
<proteinExistence type="predicted"/>
<dbReference type="InterPro" id="IPR055647">
    <property type="entry name" value="DUF7223"/>
</dbReference>
<keyword evidence="1" id="KW-0732">Signal</keyword>
<dbReference type="EMBL" id="BEXD01001913">
    <property type="protein sequence ID" value="GBB96295.1"/>
    <property type="molecule type" value="Genomic_DNA"/>
</dbReference>
<sequence>MMFKSHFILSAILLSFIFLEVAHSTTYFNIVTNNKEFRPTTDLLSEFTQKNKDNEIGGYHRAEVYFKTTVPSINPDQSNVKSIECNDGNKITLNLDDENAIKNVNSWPNKVMLLVSHKWNCFNKRANQFFMAKSKTIDVPNKKVTFITEGCDISDFAKNFAVDLSWVEGRKIRRNRNKLNKRVPFPSIDKSAKLDLNVLFDQTTGKSSKPNLPIISNPDISLLCTECFMKGEATISLKIDGSISFSGISLDDATISLNGNALMNLDLLLNGTIAKTFTSNNQLLSVPVPGFPNAPGLFTIGPSIDLTVSSTFAANLTGSVSFGGDVSLPNFNANASFVNITQPKFSQSGFNPQSNLHKPQFTFSDASADISGAIKPQLAFGINILDGKFEQKVGFEIVGSLDNNISFGKQAACVKKTQPRLKTNLNGNLGFFVNDNDFPIVNFPSLTLFDKCL</sequence>
<reference evidence="4 6" key="1">
    <citation type="submission" date="2017-11" db="EMBL/GenBank/DDBJ databases">
        <title>The genome of Rhizophagus clarus HR1 reveals common genetic basis of auxotrophy among arbuscular mycorrhizal fungi.</title>
        <authorList>
            <person name="Kobayashi Y."/>
        </authorList>
    </citation>
    <scope>NUCLEOTIDE SEQUENCE [LARGE SCALE GENOMIC DNA]</scope>
    <source>
        <strain evidence="4 6">HR1</strain>
    </source>
</reference>
<dbReference type="Proteomes" id="UP000615446">
    <property type="component" value="Unassembled WGS sequence"/>
</dbReference>
<evidence type="ECO:0000259" key="3">
    <source>
        <dbReference type="Pfam" id="PF23865"/>
    </source>
</evidence>
<protein>
    <submittedName>
        <fullName evidence="5">Apple protein</fullName>
    </submittedName>
</protein>
<organism evidence="4 6">
    <name type="scientific">Rhizophagus clarus</name>
    <dbReference type="NCBI Taxonomy" id="94130"/>
    <lineage>
        <taxon>Eukaryota</taxon>
        <taxon>Fungi</taxon>
        <taxon>Fungi incertae sedis</taxon>
        <taxon>Mucoromycota</taxon>
        <taxon>Glomeromycotina</taxon>
        <taxon>Glomeromycetes</taxon>
        <taxon>Glomerales</taxon>
        <taxon>Glomeraceae</taxon>
        <taxon>Rhizophagus</taxon>
    </lineage>
</organism>
<gene>
    <name evidence="5" type="ORF">RCL2_000803300</name>
    <name evidence="4" type="ORF">RclHR1_02720010</name>
</gene>
<feature type="chain" id="PRO_5044073136" evidence="1">
    <location>
        <begin position="25"/>
        <end position="453"/>
    </location>
</feature>
<feature type="signal peptide" evidence="1">
    <location>
        <begin position="1"/>
        <end position="24"/>
    </location>
</feature>
<keyword evidence="6" id="KW-1185">Reference proteome</keyword>
<evidence type="ECO:0000313" key="5">
    <source>
        <dbReference type="EMBL" id="GES80775.1"/>
    </source>
</evidence>
<dbReference type="Pfam" id="PF23865">
    <property type="entry name" value="DUF7223"/>
    <property type="match status" value="1"/>
</dbReference>
<evidence type="ECO:0000313" key="4">
    <source>
        <dbReference type="EMBL" id="GBB96295.1"/>
    </source>
</evidence>
<dbReference type="EMBL" id="BLAL01000053">
    <property type="protein sequence ID" value="GES80775.1"/>
    <property type="molecule type" value="Genomic_DNA"/>
</dbReference>
<dbReference type="Pfam" id="PF22974">
    <property type="entry name" value="DUF7029"/>
    <property type="match status" value="1"/>
</dbReference>
<evidence type="ECO:0000259" key="2">
    <source>
        <dbReference type="Pfam" id="PF22974"/>
    </source>
</evidence>